<organism evidence="1 2">
    <name type="scientific">Crocosphaera watsonii WH 0005</name>
    <dbReference type="NCBI Taxonomy" id="423472"/>
    <lineage>
        <taxon>Bacteria</taxon>
        <taxon>Bacillati</taxon>
        <taxon>Cyanobacteriota</taxon>
        <taxon>Cyanophyceae</taxon>
        <taxon>Oscillatoriophycideae</taxon>
        <taxon>Chroococcales</taxon>
        <taxon>Aphanothecaceae</taxon>
        <taxon>Crocosphaera</taxon>
    </lineage>
</organism>
<dbReference type="NCBIfam" id="TIGR03184">
    <property type="entry name" value="DNA_S_dndE"/>
    <property type="match status" value="1"/>
</dbReference>
<reference evidence="1 2" key="1">
    <citation type="submission" date="2013-01" db="EMBL/GenBank/DDBJ databases">
        <authorList>
            <person name="Bench S."/>
        </authorList>
    </citation>
    <scope>NUCLEOTIDE SEQUENCE [LARGE SCALE GENOMIC DNA]</scope>
    <source>
        <strain evidence="1 2">WH 0005</strain>
    </source>
</reference>
<sequence>MPTIGLIIMESPIKQIGLSQTAKEQLIKLKRYTKIEQWNILCRWGFCRSLAEPSIPSPVPIILDSNVEMTWRVFGGEMADILLIALKQRCYKDGLGTDKETLITQFKLHLHRGIGYLAGDINIKKVEKLIELTTK</sequence>
<dbReference type="InterPro" id="IPR038472">
    <property type="entry name" value="DndE_sf"/>
</dbReference>
<proteinExistence type="predicted"/>
<dbReference type="AlphaFoldDB" id="T2J355"/>
<dbReference type="InterPro" id="IPR014969">
    <property type="entry name" value="DNA_S_DndE"/>
</dbReference>
<gene>
    <name evidence="1" type="ORF">CWATWH0005_2432</name>
</gene>
<dbReference type="Proteomes" id="UP000017981">
    <property type="component" value="Unassembled WGS sequence"/>
</dbReference>
<evidence type="ECO:0000313" key="1">
    <source>
        <dbReference type="EMBL" id="CCQ59452.1"/>
    </source>
</evidence>
<evidence type="ECO:0000313" key="2">
    <source>
        <dbReference type="Proteomes" id="UP000017981"/>
    </source>
</evidence>
<accession>T2J355</accession>
<reference evidence="1 2" key="2">
    <citation type="submission" date="2013-09" db="EMBL/GenBank/DDBJ databases">
        <title>Whole genome comparison of six Crocosphaera watsonii strains with differing phenotypes.</title>
        <authorList>
            <person name="Bench S.R."/>
            <person name="Heller P."/>
            <person name="Frank I."/>
            <person name="Arciniega M."/>
            <person name="Shilova I.N."/>
            <person name="Zehr J.P."/>
        </authorList>
    </citation>
    <scope>NUCLEOTIDE SEQUENCE [LARGE SCALE GENOMIC DNA]</scope>
    <source>
        <strain evidence="1 2">WH 0005</strain>
    </source>
</reference>
<protein>
    <submittedName>
        <fullName evidence="1">DNA sulfur modification protein DndE</fullName>
    </submittedName>
</protein>
<dbReference type="Gene3D" id="1.10.1220.160">
    <property type="entry name" value="DNA sulphur modification protein DndE"/>
    <property type="match status" value="1"/>
</dbReference>
<comment type="caution">
    <text evidence="1">The sequence shown here is derived from an EMBL/GenBank/DDBJ whole genome shotgun (WGS) entry which is preliminary data.</text>
</comment>
<dbReference type="Pfam" id="PF08870">
    <property type="entry name" value="DndE"/>
    <property type="match status" value="1"/>
</dbReference>
<name>T2J355_CROWT</name>
<dbReference type="EMBL" id="CAQL01001235">
    <property type="protein sequence ID" value="CCQ59452.1"/>
    <property type="molecule type" value="Genomic_DNA"/>
</dbReference>